<dbReference type="AlphaFoldDB" id="A0AAN8LMV9"/>
<organism evidence="1 2">
    <name type="scientific">Coregonus suidteri</name>
    <dbReference type="NCBI Taxonomy" id="861788"/>
    <lineage>
        <taxon>Eukaryota</taxon>
        <taxon>Metazoa</taxon>
        <taxon>Chordata</taxon>
        <taxon>Craniata</taxon>
        <taxon>Vertebrata</taxon>
        <taxon>Euteleostomi</taxon>
        <taxon>Actinopterygii</taxon>
        <taxon>Neopterygii</taxon>
        <taxon>Teleostei</taxon>
        <taxon>Protacanthopterygii</taxon>
        <taxon>Salmoniformes</taxon>
        <taxon>Salmonidae</taxon>
        <taxon>Coregoninae</taxon>
        <taxon>Coregonus</taxon>
    </lineage>
</organism>
<dbReference type="EMBL" id="JAGTTL010000012">
    <property type="protein sequence ID" value="KAK6315060.1"/>
    <property type="molecule type" value="Genomic_DNA"/>
</dbReference>
<protein>
    <submittedName>
        <fullName evidence="1">Uncharacterized protein</fullName>
    </submittedName>
</protein>
<dbReference type="Proteomes" id="UP001356427">
    <property type="component" value="Unassembled WGS sequence"/>
</dbReference>
<name>A0AAN8LMV9_9TELE</name>
<keyword evidence="2" id="KW-1185">Reference proteome</keyword>
<sequence>MVLRNAVNHRPVTLQEEVTSVQTLMMTRWRIITSVTRVDPHSHTQWGHVVKRSLSSARPHHIGTHNNEVTLSLNPDLTPHPLGLNAQGTVETTREIIKTRELWRAQATLRDGQAV</sequence>
<evidence type="ECO:0000313" key="2">
    <source>
        <dbReference type="Proteomes" id="UP001356427"/>
    </source>
</evidence>
<evidence type="ECO:0000313" key="1">
    <source>
        <dbReference type="EMBL" id="KAK6315060.1"/>
    </source>
</evidence>
<proteinExistence type="predicted"/>
<comment type="caution">
    <text evidence="1">The sequence shown here is derived from an EMBL/GenBank/DDBJ whole genome shotgun (WGS) entry which is preliminary data.</text>
</comment>
<accession>A0AAN8LMV9</accession>
<reference evidence="1 2" key="1">
    <citation type="submission" date="2021-04" db="EMBL/GenBank/DDBJ databases">
        <authorList>
            <person name="De Guttry C."/>
            <person name="Zahm M."/>
            <person name="Klopp C."/>
            <person name="Cabau C."/>
            <person name="Louis A."/>
            <person name="Berthelot C."/>
            <person name="Parey E."/>
            <person name="Roest Crollius H."/>
            <person name="Montfort J."/>
            <person name="Robinson-Rechavi M."/>
            <person name="Bucao C."/>
            <person name="Bouchez O."/>
            <person name="Gislard M."/>
            <person name="Lluch J."/>
            <person name="Milhes M."/>
            <person name="Lampietro C."/>
            <person name="Lopez Roques C."/>
            <person name="Donnadieu C."/>
            <person name="Braasch I."/>
            <person name="Desvignes T."/>
            <person name="Postlethwait J."/>
            <person name="Bobe J."/>
            <person name="Wedekind C."/>
            <person name="Guiguen Y."/>
        </authorList>
    </citation>
    <scope>NUCLEOTIDE SEQUENCE [LARGE SCALE GENOMIC DNA]</scope>
    <source>
        <strain evidence="1">Cs_M1</strain>
        <tissue evidence="1">Blood</tissue>
    </source>
</reference>
<gene>
    <name evidence="1" type="ORF">J4Q44_G00145890</name>
</gene>